<evidence type="ECO:0000256" key="5">
    <source>
        <dbReference type="SAM" id="MobiDB-lite"/>
    </source>
</evidence>
<evidence type="ECO:0000313" key="7">
    <source>
        <dbReference type="Proteomes" id="UP000054845"/>
    </source>
</evidence>
<dbReference type="GO" id="GO:0043625">
    <property type="term" value="C:delta DNA polymerase complex"/>
    <property type="evidence" value="ECO:0007669"/>
    <property type="project" value="InterPro"/>
</dbReference>
<dbReference type="InterPro" id="IPR019038">
    <property type="entry name" value="POLD3"/>
</dbReference>
<dbReference type="AlphaFoldDB" id="A0A0P1BNT0"/>
<keyword evidence="7" id="KW-1185">Reference proteome</keyword>
<proteinExistence type="predicted"/>
<feature type="compositionally biased region" description="Basic and acidic residues" evidence="5">
    <location>
        <begin position="293"/>
        <end position="312"/>
    </location>
</feature>
<dbReference type="Proteomes" id="UP000054845">
    <property type="component" value="Unassembled WGS sequence"/>
</dbReference>
<dbReference type="GO" id="GO:0003887">
    <property type="term" value="F:DNA-directed DNA polymerase activity"/>
    <property type="evidence" value="ECO:0007669"/>
    <property type="project" value="TreeGrafter"/>
</dbReference>
<evidence type="ECO:0000313" key="6">
    <source>
        <dbReference type="EMBL" id="CEH18541.1"/>
    </source>
</evidence>
<feature type="compositionally biased region" description="Basic and acidic residues" evidence="5">
    <location>
        <begin position="66"/>
        <end position="86"/>
    </location>
</feature>
<feature type="compositionally biased region" description="Low complexity" evidence="5">
    <location>
        <begin position="233"/>
        <end position="248"/>
    </location>
</feature>
<feature type="region of interest" description="Disordered" evidence="5">
    <location>
        <begin position="199"/>
        <end position="352"/>
    </location>
</feature>
<dbReference type="PANTHER" id="PTHR17598">
    <property type="entry name" value="DNA POLYMERASE DELTA SUBUNIT 3"/>
    <property type="match status" value="1"/>
</dbReference>
<evidence type="ECO:0000256" key="2">
    <source>
        <dbReference type="ARBA" id="ARBA00017589"/>
    </source>
</evidence>
<name>A0A0P1BNT0_9BASI</name>
<keyword evidence="4" id="KW-0539">Nucleus</keyword>
<dbReference type="GO" id="GO:0006297">
    <property type="term" value="P:nucleotide-excision repair, DNA gap filling"/>
    <property type="evidence" value="ECO:0007669"/>
    <property type="project" value="TreeGrafter"/>
</dbReference>
<evidence type="ECO:0000256" key="3">
    <source>
        <dbReference type="ARBA" id="ARBA00022705"/>
    </source>
</evidence>
<feature type="compositionally biased region" description="Acidic residues" evidence="5">
    <location>
        <begin position="272"/>
        <end position="292"/>
    </location>
</feature>
<sequence>MAQGRAATADSFSATQLRDGKAVTARLLSRALGTHLDEARTELAKYAEANAEAVCATYLISGRLRPNPEQKSTHYGEEVHESRLEARSSSGTSQSGQRGYAEAITRTAMLLVPSEELSTIGSRFDGELSKQLYSLSPVIKRRASELGDGKASAAGLDAATISQLISLGVQVREIGLDNGKPDLGCIALDGIQQVEAKSMPAGLSAPSHPSVQKATVATRAPSATIKKEQTETGLSTSAAAKKATSGLSWSKANRPQPTPSAASKKRKGLLPDSEDEDEEESQEMDQYVEDPEAASRDAEQEKIGYSMDRDGDTEMASDETKVSNIAKSSASKTAEQRPATLRKKKEDGKRVRKQRVIVRKVKTKNAKGYTGGCR</sequence>
<dbReference type="EMBL" id="CCYA01000275">
    <property type="protein sequence ID" value="CEH18541.1"/>
    <property type="molecule type" value="Genomic_DNA"/>
</dbReference>
<feature type="region of interest" description="Disordered" evidence="5">
    <location>
        <begin position="66"/>
        <end position="99"/>
    </location>
</feature>
<dbReference type="Pfam" id="PF09507">
    <property type="entry name" value="CDC27"/>
    <property type="match status" value="1"/>
</dbReference>
<feature type="compositionally biased region" description="Polar residues" evidence="5">
    <location>
        <begin position="250"/>
        <end position="261"/>
    </location>
</feature>
<evidence type="ECO:0000256" key="4">
    <source>
        <dbReference type="ARBA" id="ARBA00023242"/>
    </source>
</evidence>
<dbReference type="OrthoDB" id="514823at2759"/>
<accession>A0A0P1BNT0</accession>
<comment type="subcellular location">
    <subcellularLocation>
        <location evidence="1">Nucleus</location>
    </subcellularLocation>
</comment>
<dbReference type="InterPro" id="IPR041913">
    <property type="entry name" value="POLD3_sf"/>
</dbReference>
<organism evidence="6 7">
    <name type="scientific">Ceraceosorus bombacis</name>
    <dbReference type="NCBI Taxonomy" id="401625"/>
    <lineage>
        <taxon>Eukaryota</taxon>
        <taxon>Fungi</taxon>
        <taxon>Dikarya</taxon>
        <taxon>Basidiomycota</taxon>
        <taxon>Ustilaginomycotina</taxon>
        <taxon>Exobasidiomycetes</taxon>
        <taxon>Ceraceosorales</taxon>
        <taxon>Ceraceosoraceae</taxon>
        <taxon>Ceraceosorus</taxon>
    </lineage>
</organism>
<dbReference type="GO" id="GO:1904161">
    <property type="term" value="P:DNA synthesis involved in UV-damage excision repair"/>
    <property type="evidence" value="ECO:0007669"/>
    <property type="project" value="TreeGrafter"/>
</dbReference>
<keyword evidence="3" id="KW-0235">DNA replication</keyword>
<protein>
    <recommendedName>
        <fullName evidence="2">DNA polymerase delta subunit 3</fullName>
    </recommendedName>
</protein>
<feature type="compositionally biased region" description="Low complexity" evidence="5">
    <location>
        <begin position="87"/>
        <end position="99"/>
    </location>
</feature>
<reference evidence="6 7" key="1">
    <citation type="submission" date="2014-09" db="EMBL/GenBank/DDBJ databases">
        <authorList>
            <person name="Magalhaes I.L.F."/>
            <person name="Oliveira U."/>
            <person name="Santos F.R."/>
            <person name="Vidigal T.H.D.A."/>
            <person name="Brescovit A.D."/>
            <person name="Santos A.J."/>
        </authorList>
    </citation>
    <scope>NUCLEOTIDE SEQUENCE [LARGE SCALE GENOMIC DNA]</scope>
</reference>
<evidence type="ECO:0000256" key="1">
    <source>
        <dbReference type="ARBA" id="ARBA00004123"/>
    </source>
</evidence>
<dbReference type="PANTHER" id="PTHR17598:SF13">
    <property type="entry name" value="DNA POLYMERASE DELTA SUBUNIT 3"/>
    <property type="match status" value="1"/>
</dbReference>
<feature type="compositionally biased region" description="Polar residues" evidence="5">
    <location>
        <begin position="322"/>
        <end position="333"/>
    </location>
</feature>
<dbReference type="GO" id="GO:0006271">
    <property type="term" value="P:DNA strand elongation involved in DNA replication"/>
    <property type="evidence" value="ECO:0007669"/>
    <property type="project" value="TreeGrafter"/>
</dbReference>
<dbReference type="Gene3D" id="3.90.1030.20">
    <property type="entry name" value="DNA polymerase delta, p66 (Cdc27) subunit, wHTH domain"/>
    <property type="match status" value="1"/>
</dbReference>
<dbReference type="STRING" id="401625.A0A0P1BNT0"/>